<dbReference type="InterPro" id="IPR006553">
    <property type="entry name" value="Leu-rich_rpt_Cys-con_subtyp"/>
</dbReference>
<evidence type="ECO:0000259" key="1">
    <source>
        <dbReference type="SMART" id="SM00256"/>
    </source>
</evidence>
<proteinExistence type="predicted"/>
<dbReference type="Pfam" id="PF25372">
    <property type="entry name" value="DUF7885"/>
    <property type="match status" value="2"/>
</dbReference>
<organism evidence="2 3">
    <name type="scientific">Platanthera guangdongensis</name>
    <dbReference type="NCBI Taxonomy" id="2320717"/>
    <lineage>
        <taxon>Eukaryota</taxon>
        <taxon>Viridiplantae</taxon>
        <taxon>Streptophyta</taxon>
        <taxon>Embryophyta</taxon>
        <taxon>Tracheophyta</taxon>
        <taxon>Spermatophyta</taxon>
        <taxon>Magnoliopsida</taxon>
        <taxon>Liliopsida</taxon>
        <taxon>Asparagales</taxon>
        <taxon>Orchidaceae</taxon>
        <taxon>Orchidoideae</taxon>
        <taxon>Orchideae</taxon>
        <taxon>Orchidinae</taxon>
        <taxon>Platanthera</taxon>
    </lineage>
</organism>
<dbReference type="SUPFAM" id="SSF52047">
    <property type="entry name" value="RNI-like"/>
    <property type="match status" value="2"/>
</dbReference>
<dbReference type="PANTHER" id="PTHR13318:SF178">
    <property type="entry name" value="OS02G0200900 PROTEIN"/>
    <property type="match status" value="1"/>
</dbReference>
<dbReference type="InterPro" id="IPR057207">
    <property type="entry name" value="FBXL15_LRR"/>
</dbReference>
<reference evidence="2 3" key="1">
    <citation type="journal article" date="2022" name="Nat. Plants">
        <title>Genomes of leafy and leafless Platanthera orchids illuminate the evolution of mycoheterotrophy.</title>
        <authorList>
            <person name="Li M.H."/>
            <person name="Liu K.W."/>
            <person name="Li Z."/>
            <person name="Lu H.C."/>
            <person name="Ye Q.L."/>
            <person name="Zhang D."/>
            <person name="Wang J.Y."/>
            <person name="Li Y.F."/>
            <person name="Zhong Z.M."/>
            <person name="Liu X."/>
            <person name="Yu X."/>
            <person name="Liu D.K."/>
            <person name="Tu X.D."/>
            <person name="Liu B."/>
            <person name="Hao Y."/>
            <person name="Liao X.Y."/>
            <person name="Jiang Y.T."/>
            <person name="Sun W.H."/>
            <person name="Chen J."/>
            <person name="Chen Y.Q."/>
            <person name="Ai Y."/>
            <person name="Zhai J.W."/>
            <person name="Wu S.S."/>
            <person name="Zhou Z."/>
            <person name="Hsiao Y.Y."/>
            <person name="Wu W.L."/>
            <person name="Chen Y.Y."/>
            <person name="Lin Y.F."/>
            <person name="Hsu J.L."/>
            <person name="Li C.Y."/>
            <person name="Wang Z.W."/>
            <person name="Zhao X."/>
            <person name="Zhong W.Y."/>
            <person name="Ma X.K."/>
            <person name="Ma L."/>
            <person name="Huang J."/>
            <person name="Chen G.Z."/>
            <person name="Huang M.Z."/>
            <person name="Huang L."/>
            <person name="Peng D.H."/>
            <person name="Luo Y.B."/>
            <person name="Zou S.Q."/>
            <person name="Chen S.P."/>
            <person name="Lan S."/>
            <person name="Tsai W.C."/>
            <person name="Van de Peer Y."/>
            <person name="Liu Z.J."/>
        </authorList>
    </citation>
    <scope>NUCLEOTIDE SEQUENCE [LARGE SCALE GENOMIC DNA]</scope>
    <source>
        <strain evidence="2">Lor288</strain>
    </source>
</reference>
<dbReference type="SMART" id="SM00256">
    <property type="entry name" value="FBOX"/>
    <property type="match status" value="1"/>
</dbReference>
<feature type="domain" description="F-box" evidence="1">
    <location>
        <begin position="118"/>
        <end position="159"/>
    </location>
</feature>
<name>A0ABR2LG98_9ASPA</name>
<dbReference type="InterPro" id="IPR036047">
    <property type="entry name" value="F-box-like_dom_sf"/>
</dbReference>
<comment type="caution">
    <text evidence="2">The sequence shown here is derived from an EMBL/GenBank/DDBJ whole genome shotgun (WGS) entry which is preliminary data.</text>
</comment>
<dbReference type="Pfam" id="PF00646">
    <property type="entry name" value="F-box"/>
    <property type="match status" value="1"/>
</dbReference>
<dbReference type="SMART" id="SM00367">
    <property type="entry name" value="LRR_CC"/>
    <property type="match status" value="11"/>
</dbReference>
<dbReference type="EMBL" id="JBBWWR010000020">
    <property type="protein sequence ID" value="KAK8940012.1"/>
    <property type="molecule type" value="Genomic_DNA"/>
</dbReference>
<dbReference type="Proteomes" id="UP001412067">
    <property type="component" value="Unassembled WGS sequence"/>
</dbReference>
<dbReference type="InterPro" id="IPR001810">
    <property type="entry name" value="F-box_dom"/>
</dbReference>
<evidence type="ECO:0000313" key="2">
    <source>
        <dbReference type="EMBL" id="KAK8940012.1"/>
    </source>
</evidence>
<sequence>MFREVKNPMEEEILRLPWVKRDCHQMGRFSEKGSRAQLRESCMHTLEAFGDEELPLRWLIRSNFMDSNIILSLAPNVDFCYPSGKRLRVTAPSIIRGEGEMKTYGLLKKQQPCSIDVLPDECLFEILRRLPRSQTRSIAACVSKRWLMLLSSIQPSEDMQMVQKGSELLRSSRKPLPDLNYPVPLASDLNLDIGSDGYLSRCLEADEATDIRLAAITVCASGLGGLGKLKIRGNSTCKITDGGLSAIGRGCSFLRVLHIWKLPLISDAGLLSIANGCPMLENLDLCDCPGVTDKGLVAIAQKCPNLISLSIDSCSRISNDGLQAVGRGCPKLLSISIKDCPLVGDKGISNLMICTASSLKKIKLENVNISDVSLAVIGHYGKAVTSISLTSLQKVNERGFWVMGNARNMVSLTSCTISCCSGVTDRSLEAIAKGCPLLMQLGIRMSHDLSDAGLTSLAGFARTLESLLLEECNGITLGGVFDLLLKSYSRFRSLALVKCLGIRDLPFQVEELPTCTSLQSLTIRDSPGFTSTSLSAVVKINPNLRQIDLSGLVGVTDTGLLPLAESSRCGLVKANLGECVNLSDASISALVEAHGSSLKLLNLAGCKMVTDRSLLAISANCSALKDLDVSRCSLSDFGVAAIASAKPLSLRTLSLAGCAGVTKRSLSFLGKMKESLEGLNLQQCKVIKTHGAGSLGEKLWWCEILS</sequence>
<dbReference type="Gene3D" id="3.80.10.10">
    <property type="entry name" value="Ribonuclease Inhibitor"/>
    <property type="match status" value="3"/>
</dbReference>
<accession>A0ABR2LG98</accession>
<protein>
    <submittedName>
        <fullName evidence="2">EIN3-binding F-box protein 1</fullName>
    </submittedName>
</protein>
<keyword evidence="3" id="KW-1185">Reference proteome</keyword>
<gene>
    <name evidence="2" type="primary">EBF1</name>
    <name evidence="2" type="ORF">KSP40_PGU014657</name>
</gene>
<dbReference type="PANTHER" id="PTHR13318">
    <property type="entry name" value="PARTNER OF PAIRED, ISOFORM B-RELATED"/>
    <property type="match status" value="1"/>
</dbReference>
<dbReference type="SUPFAM" id="SSF81383">
    <property type="entry name" value="F-box domain"/>
    <property type="match status" value="1"/>
</dbReference>
<evidence type="ECO:0000313" key="3">
    <source>
        <dbReference type="Proteomes" id="UP001412067"/>
    </source>
</evidence>
<dbReference type="InterPro" id="IPR032675">
    <property type="entry name" value="LRR_dom_sf"/>
</dbReference>